<dbReference type="GO" id="GO:0071555">
    <property type="term" value="P:cell wall organization"/>
    <property type="evidence" value="ECO:0007669"/>
    <property type="project" value="UniProtKB-KW"/>
</dbReference>
<evidence type="ECO:0000256" key="2">
    <source>
        <dbReference type="ARBA" id="ARBA00022676"/>
    </source>
</evidence>
<evidence type="ECO:0000256" key="7">
    <source>
        <dbReference type="ARBA" id="ARBA00023316"/>
    </source>
</evidence>
<evidence type="ECO:0000313" key="13">
    <source>
        <dbReference type="EnsemblPlants" id="Pp3c1_22600V3.1"/>
    </source>
</evidence>
<keyword evidence="4 11" id="KW-0812">Transmembrane</keyword>
<gene>
    <name evidence="12" type="ORF">PHYPA_001015</name>
</gene>
<evidence type="ECO:0000256" key="3">
    <source>
        <dbReference type="ARBA" id="ARBA00022679"/>
    </source>
</evidence>
<comment type="subcellular location">
    <subcellularLocation>
        <location evidence="1">Endomembrane system</location>
        <topology evidence="1">Multi-pass membrane protein</topology>
    </subcellularLocation>
</comment>
<evidence type="ECO:0000256" key="6">
    <source>
        <dbReference type="ARBA" id="ARBA00023136"/>
    </source>
</evidence>
<dbReference type="Pfam" id="PF03552">
    <property type="entry name" value="Cellulose_synt"/>
    <property type="match status" value="3"/>
</dbReference>
<reference evidence="12 14" key="2">
    <citation type="journal article" date="2018" name="Plant J.">
        <title>The Physcomitrella patens chromosome-scale assembly reveals moss genome structure and evolution.</title>
        <authorList>
            <person name="Lang D."/>
            <person name="Ullrich K.K."/>
            <person name="Murat F."/>
            <person name="Fuchs J."/>
            <person name="Jenkins J."/>
            <person name="Haas F.B."/>
            <person name="Piednoel M."/>
            <person name="Gundlach H."/>
            <person name="Van Bel M."/>
            <person name="Meyberg R."/>
            <person name="Vives C."/>
            <person name="Morata J."/>
            <person name="Symeonidi A."/>
            <person name="Hiss M."/>
            <person name="Muchero W."/>
            <person name="Kamisugi Y."/>
            <person name="Saleh O."/>
            <person name="Blanc G."/>
            <person name="Decker E.L."/>
            <person name="van Gessel N."/>
            <person name="Grimwood J."/>
            <person name="Hayes R.D."/>
            <person name="Graham S.W."/>
            <person name="Gunter L.E."/>
            <person name="McDaniel S.F."/>
            <person name="Hoernstein S.N.W."/>
            <person name="Larsson A."/>
            <person name="Li F.W."/>
            <person name="Perroud P.F."/>
            <person name="Phillips J."/>
            <person name="Ranjan P."/>
            <person name="Rokshar D.S."/>
            <person name="Rothfels C.J."/>
            <person name="Schneider L."/>
            <person name="Shu S."/>
            <person name="Stevenson D.W."/>
            <person name="Thummler F."/>
            <person name="Tillich M."/>
            <person name="Villarreal Aguilar J.C."/>
            <person name="Widiez T."/>
            <person name="Wong G.K."/>
            <person name="Wymore A."/>
            <person name="Zhang Y."/>
            <person name="Zimmer A.D."/>
            <person name="Quatrano R.S."/>
            <person name="Mayer K.F.X."/>
            <person name="Goodstein D."/>
            <person name="Casacuberta J.M."/>
            <person name="Vandepoele K."/>
            <person name="Reski R."/>
            <person name="Cuming A.C."/>
            <person name="Tuskan G.A."/>
            <person name="Maumus F."/>
            <person name="Salse J."/>
            <person name="Schmutz J."/>
            <person name="Rensing S.A."/>
        </authorList>
    </citation>
    <scope>NUCLEOTIDE SEQUENCE [LARGE SCALE GENOMIC DNA]</scope>
    <source>
        <strain evidence="13 14">cv. Gransden 2004</strain>
    </source>
</reference>
<dbReference type="STRING" id="3218.A0A2K1L9B2"/>
<dbReference type="GO" id="GO:0016759">
    <property type="term" value="F:cellulose synthase activity"/>
    <property type="evidence" value="ECO:0000318"/>
    <property type="project" value="GO_Central"/>
</dbReference>
<dbReference type="GO" id="GO:0030244">
    <property type="term" value="P:cellulose biosynthetic process"/>
    <property type="evidence" value="ECO:0000318"/>
    <property type="project" value="GO_Central"/>
</dbReference>
<evidence type="ECO:0000256" key="4">
    <source>
        <dbReference type="ARBA" id="ARBA00022692"/>
    </source>
</evidence>
<protein>
    <recommendedName>
        <fullName evidence="15">Cellulose synthase</fullName>
    </recommendedName>
</protein>
<proteinExistence type="predicted"/>
<feature type="transmembrane region" description="Helical" evidence="11">
    <location>
        <begin position="692"/>
        <end position="714"/>
    </location>
</feature>
<evidence type="ECO:0000256" key="8">
    <source>
        <dbReference type="PIRSR" id="PIRSR605150-2"/>
    </source>
</evidence>
<feature type="region of interest" description="Disordered" evidence="10">
    <location>
        <begin position="465"/>
        <end position="484"/>
    </location>
</feature>
<keyword evidence="6 11" id="KW-0472">Membrane</keyword>
<evidence type="ECO:0000313" key="14">
    <source>
        <dbReference type="Proteomes" id="UP000006727"/>
    </source>
</evidence>
<dbReference type="InterPro" id="IPR029044">
    <property type="entry name" value="Nucleotide-diphossugar_trans"/>
</dbReference>
<dbReference type="GO" id="GO:0009833">
    <property type="term" value="P:plant-type primary cell wall biogenesis"/>
    <property type="evidence" value="ECO:0000318"/>
    <property type="project" value="GO_Central"/>
</dbReference>
<dbReference type="GO" id="GO:0012505">
    <property type="term" value="C:endomembrane system"/>
    <property type="evidence" value="ECO:0007669"/>
    <property type="project" value="UniProtKB-SubCell"/>
</dbReference>
<dbReference type="EMBL" id="ABEU02000001">
    <property type="protein sequence ID" value="PNR62591.1"/>
    <property type="molecule type" value="Genomic_DNA"/>
</dbReference>
<dbReference type="InParanoid" id="A0A2K1L9B2"/>
<keyword evidence="5 11" id="KW-1133">Transmembrane helix</keyword>
<feature type="compositionally biased region" description="Basic residues" evidence="10">
    <location>
        <begin position="465"/>
        <end position="479"/>
    </location>
</feature>
<dbReference type="PaxDb" id="3218-PP1S59_308V6.1"/>
<dbReference type="EnsemblPlants" id="Pp3c1_22600V3.1">
    <property type="protein sequence ID" value="Pp3c1_22600V3.1"/>
    <property type="gene ID" value="Pp3c1_22600"/>
</dbReference>
<feature type="binding site" evidence="8">
    <location>
        <position position="244"/>
    </location>
    <ligand>
        <name>UDP-alpha-D-glucose</name>
        <dbReference type="ChEBI" id="CHEBI:58885"/>
    </ligand>
</feature>
<dbReference type="GO" id="GO:0016760">
    <property type="term" value="F:cellulose synthase (UDP-forming) activity"/>
    <property type="evidence" value="ECO:0007669"/>
    <property type="project" value="InterPro"/>
</dbReference>
<organism evidence="12">
    <name type="scientific">Physcomitrium patens</name>
    <name type="common">Spreading-leaved earth moss</name>
    <name type="synonym">Physcomitrella patens</name>
    <dbReference type="NCBI Taxonomy" id="3218"/>
    <lineage>
        <taxon>Eukaryota</taxon>
        <taxon>Viridiplantae</taxon>
        <taxon>Streptophyta</taxon>
        <taxon>Embryophyta</taxon>
        <taxon>Bryophyta</taxon>
        <taxon>Bryophytina</taxon>
        <taxon>Bryopsida</taxon>
        <taxon>Funariidae</taxon>
        <taxon>Funariales</taxon>
        <taxon>Funariaceae</taxon>
        <taxon>Physcomitrium</taxon>
    </lineage>
</organism>
<evidence type="ECO:0000256" key="5">
    <source>
        <dbReference type="ARBA" id="ARBA00022989"/>
    </source>
</evidence>
<feature type="binding site" evidence="9">
    <location>
        <position position="330"/>
    </location>
    <ligand>
        <name>Mn(2+)</name>
        <dbReference type="ChEBI" id="CHEBI:29035"/>
    </ligand>
</feature>
<dbReference type="Proteomes" id="UP000006727">
    <property type="component" value="Chromosome 1"/>
</dbReference>
<feature type="binding site" evidence="8">
    <location>
        <position position="329"/>
    </location>
    <ligand>
        <name>UDP-alpha-D-glucose</name>
        <dbReference type="ChEBI" id="CHEBI:58885"/>
    </ligand>
</feature>
<keyword evidence="2" id="KW-0328">Glycosyltransferase</keyword>
<feature type="transmembrane region" description="Helical" evidence="11">
    <location>
        <begin position="735"/>
        <end position="756"/>
    </location>
</feature>
<dbReference type="InterPro" id="IPR005150">
    <property type="entry name" value="Cellulose_synth"/>
</dbReference>
<reference evidence="13" key="3">
    <citation type="submission" date="2020-12" db="UniProtKB">
        <authorList>
            <consortium name="EnsemblPlants"/>
        </authorList>
    </citation>
    <scope>IDENTIFICATION</scope>
</reference>
<feature type="binding site" evidence="8">
    <location>
        <position position="215"/>
    </location>
    <ligand>
        <name>UDP-alpha-D-glucose</name>
        <dbReference type="ChEBI" id="CHEBI:58885"/>
    </ligand>
</feature>
<accession>A0A2K1L9B2</accession>
<feature type="transmembrane region" description="Helical" evidence="11">
    <location>
        <begin position="658"/>
        <end position="680"/>
    </location>
</feature>
<keyword evidence="3" id="KW-0808">Transferase</keyword>
<evidence type="ECO:0000256" key="9">
    <source>
        <dbReference type="PIRSR" id="PIRSR605150-3"/>
    </source>
</evidence>
<keyword evidence="7" id="KW-0961">Cell wall biogenesis/degradation</keyword>
<feature type="transmembrane region" description="Helical" evidence="11">
    <location>
        <begin position="776"/>
        <end position="794"/>
    </location>
</feature>
<feature type="binding site" evidence="9">
    <location>
        <position position="353"/>
    </location>
    <ligand>
        <name>Mn(2+)</name>
        <dbReference type="ChEBI" id="CHEBI:29035"/>
    </ligand>
</feature>
<evidence type="ECO:0000256" key="1">
    <source>
        <dbReference type="ARBA" id="ARBA00004127"/>
    </source>
</evidence>
<dbReference type="Gene3D" id="3.90.550.10">
    <property type="entry name" value="Spore Coat Polysaccharide Biosynthesis Protein SpsA, Chain A"/>
    <property type="match status" value="1"/>
</dbReference>
<dbReference type="AlphaFoldDB" id="A0A2K1L9B2"/>
<evidence type="ECO:0000313" key="12">
    <source>
        <dbReference type="EMBL" id="PNR62591.1"/>
    </source>
</evidence>
<feature type="binding site" evidence="8">
    <location>
        <position position="214"/>
    </location>
    <ligand>
        <name>UDP-alpha-D-glucose</name>
        <dbReference type="ChEBI" id="CHEBI:58885"/>
    </ligand>
</feature>
<reference evidence="12 14" key="1">
    <citation type="journal article" date="2008" name="Science">
        <title>The Physcomitrella genome reveals evolutionary insights into the conquest of land by plants.</title>
        <authorList>
            <person name="Rensing S."/>
            <person name="Lang D."/>
            <person name="Zimmer A."/>
            <person name="Terry A."/>
            <person name="Salamov A."/>
            <person name="Shapiro H."/>
            <person name="Nishiyama T."/>
            <person name="Perroud P.-F."/>
            <person name="Lindquist E."/>
            <person name="Kamisugi Y."/>
            <person name="Tanahashi T."/>
            <person name="Sakakibara K."/>
            <person name="Fujita T."/>
            <person name="Oishi K."/>
            <person name="Shin-I T."/>
            <person name="Kuroki Y."/>
            <person name="Toyoda A."/>
            <person name="Suzuki Y."/>
            <person name="Hashimoto A."/>
            <person name="Yamaguchi K."/>
            <person name="Sugano A."/>
            <person name="Kohara Y."/>
            <person name="Fujiyama A."/>
            <person name="Anterola A."/>
            <person name="Aoki S."/>
            <person name="Ashton N."/>
            <person name="Barbazuk W.B."/>
            <person name="Barker E."/>
            <person name="Bennetzen J."/>
            <person name="Bezanilla M."/>
            <person name="Blankenship R."/>
            <person name="Cho S.H."/>
            <person name="Dutcher S."/>
            <person name="Estelle M."/>
            <person name="Fawcett J.A."/>
            <person name="Gundlach H."/>
            <person name="Hanada K."/>
            <person name="Heyl A."/>
            <person name="Hicks K.A."/>
            <person name="Hugh J."/>
            <person name="Lohr M."/>
            <person name="Mayer K."/>
            <person name="Melkozernov A."/>
            <person name="Murata T."/>
            <person name="Nelson D."/>
            <person name="Pils B."/>
            <person name="Prigge M."/>
            <person name="Reiss B."/>
            <person name="Renner T."/>
            <person name="Rombauts S."/>
            <person name="Rushton P."/>
            <person name="Sanderfoot A."/>
            <person name="Schween G."/>
            <person name="Shiu S.-H."/>
            <person name="Stueber K."/>
            <person name="Theodoulou F.L."/>
            <person name="Tu H."/>
            <person name="Van de Peer Y."/>
            <person name="Verrier P.J."/>
            <person name="Waters E."/>
            <person name="Wood A."/>
            <person name="Yang L."/>
            <person name="Cove D."/>
            <person name="Cuming A."/>
            <person name="Hasebe M."/>
            <person name="Lucas S."/>
            <person name="Mishler D.B."/>
            <person name="Reski R."/>
            <person name="Grigoriev I."/>
            <person name="Quatrano R.S."/>
            <person name="Boore J.L."/>
        </authorList>
    </citation>
    <scope>NUCLEOTIDE SEQUENCE [LARGE SCALE GENOMIC DNA]</scope>
    <source>
        <strain evidence="13 14">cv. Gransden 2004</strain>
    </source>
</reference>
<evidence type="ECO:0000256" key="10">
    <source>
        <dbReference type="SAM" id="MobiDB-lite"/>
    </source>
</evidence>
<evidence type="ECO:0008006" key="15">
    <source>
        <dbReference type="Google" id="ProtNLM"/>
    </source>
</evidence>
<feature type="transmembrane region" description="Helical" evidence="11">
    <location>
        <begin position="624"/>
        <end position="646"/>
    </location>
</feature>
<evidence type="ECO:0000256" key="11">
    <source>
        <dbReference type="SAM" id="Phobius"/>
    </source>
</evidence>
<dbReference type="PANTHER" id="PTHR13301">
    <property type="entry name" value="X-BOX TRANSCRIPTION FACTOR-RELATED"/>
    <property type="match status" value="1"/>
</dbReference>
<dbReference type="Gramene" id="Pp3c1_22600V3.1">
    <property type="protein sequence ID" value="Pp3c1_22600V3.1"/>
    <property type="gene ID" value="Pp3c1_22600"/>
</dbReference>
<feature type="binding site" evidence="8">
    <location>
        <position position="208"/>
    </location>
    <ligand>
        <name>UDP-alpha-D-glucose</name>
        <dbReference type="ChEBI" id="CHEBI:58885"/>
    </ligand>
</feature>
<sequence>MNFCTSLLQEDLDDDSHAFVLPPPTNGGKRVHPLPFTESNLPVQARLMDPTKDLAAYGYDSVAWKDIVESWKTRQEKMMTEGGHRRKGCDMDVGDNGPDLPIMDESRQPLLRKVPIPSSRINLYRMLIVIRLVVLAFFFRYRILNPVNDAYGMWVNSVVCEIWFAISWILDQFPKWLPINRETYLDRLSLRHEKGELSKLEHIDIFVSTVDPMKEPPLVTANTILSILFVDYPVDKVSCYLSDDGAAMLTFDIEPRAPENYFAQKIDYLKDKVQPTFDGTPWPANNSRDHPGTIQVFLGHNGGHDTEGNELPRLVYVSREKRHGFNHHKKASAMNALVRVSAVLTNAPFLKLDCDHYINNSKALREAMCFFMDPSLGKRACYLQFPQRFDGIDRSDRYANHNTVFFDINLKGLDGIQGPMYVGTGCVFNRKALYCYEPILKEKENKHSGCGAAVSKLCCSKRKKDRKRGKSKKSRRKAAVTRSDSSTPIFNMEEIEGAEDKSSLVNTLNYEKRFGQSPFFVASILLDHGGVHHSANSGSLLKEAIHVISCGHEDKTEWGKEIGWIYGPAFEGSAPINLSDRLNQVLRWALGSVEISLSRHCPLWYGYGGPLKCMERLASINTTIYPLTSLPLVAYCVLPAVYLLTVKFIAPTIRNLDSLYFISLFLSIFVTGVLELRWSGIGIDEWWRNEQFWMFGGVSAHLFALFQGLLKVLAGVDTNFTVTSKQADDEGFGELYILKWTSLLIPPTTILIFNLVGVVTGVSDAINNGYQSWGLLFGKLFFAFWVIEHLYSFLKGLMGRQNRTPTIVIV</sequence>
<name>A0A2K1L9B2_PHYPA</name>
<keyword evidence="14" id="KW-1185">Reference proteome</keyword>
<dbReference type="GO" id="GO:0005886">
    <property type="term" value="C:plasma membrane"/>
    <property type="evidence" value="ECO:0000318"/>
    <property type="project" value="GO_Central"/>
</dbReference>